<organism evidence="1 2">
    <name type="scientific">Candidatus Amesbacteria bacterium GW2011_GWA2_47_11b</name>
    <dbReference type="NCBI Taxonomy" id="1618358"/>
    <lineage>
        <taxon>Bacteria</taxon>
        <taxon>Candidatus Amesiibacteriota</taxon>
    </lineage>
</organism>
<protein>
    <submittedName>
        <fullName evidence="1">Uncharacterized protein</fullName>
    </submittedName>
</protein>
<dbReference type="EMBL" id="LCNO01000003">
    <property type="protein sequence ID" value="KKU58392.1"/>
    <property type="molecule type" value="Genomic_DNA"/>
</dbReference>
<name>A0A0G1RMQ0_9BACT</name>
<evidence type="ECO:0000313" key="1">
    <source>
        <dbReference type="EMBL" id="KKU58392.1"/>
    </source>
</evidence>
<dbReference type="AlphaFoldDB" id="A0A0G1RMQ0"/>
<evidence type="ECO:0000313" key="2">
    <source>
        <dbReference type="Proteomes" id="UP000034307"/>
    </source>
</evidence>
<sequence>MSKEVKILLVILGTLDLLAVNGAVGYLLTKKPKPSAAPQVSYIDQCGDECKKYIDAQLKSQNLKVKTETPTPTPATKIVYQTAPKTKVRSTTYVTLAGSGNTTATDWVNVSGSDFYFNPADYPGLVSVYFEANMKLMTGSGRAYVRLYDVTHGIGVQGSEASTQAGVDTVVESGQVSFWAGRNLIRVQMKSLTTESTFYTSGRLRIITEN</sequence>
<dbReference type="STRING" id="1618358.UX80_C0003G0047"/>
<reference evidence="1 2" key="1">
    <citation type="journal article" date="2015" name="Nature">
        <title>rRNA introns, odd ribosomes, and small enigmatic genomes across a large radiation of phyla.</title>
        <authorList>
            <person name="Brown C.T."/>
            <person name="Hug L.A."/>
            <person name="Thomas B.C."/>
            <person name="Sharon I."/>
            <person name="Castelle C.J."/>
            <person name="Singh A."/>
            <person name="Wilkins M.J."/>
            <person name="Williams K.H."/>
            <person name="Banfield J.F."/>
        </authorList>
    </citation>
    <scope>NUCLEOTIDE SEQUENCE [LARGE SCALE GENOMIC DNA]</scope>
</reference>
<comment type="caution">
    <text evidence="1">The sequence shown here is derived from an EMBL/GenBank/DDBJ whole genome shotgun (WGS) entry which is preliminary data.</text>
</comment>
<proteinExistence type="predicted"/>
<gene>
    <name evidence="1" type="ORF">UX80_C0003G0047</name>
</gene>
<dbReference type="Proteomes" id="UP000034307">
    <property type="component" value="Unassembled WGS sequence"/>
</dbReference>
<accession>A0A0G1RMQ0</accession>